<comment type="similarity">
    <text evidence="4">Belongs to the trans-sulfuration enzymes family.</text>
</comment>
<dbReference type="OrthoDB" id="9805807at2"/>
<dbReference type="CDD" id="cd00614">
    <property type="entry name" value="CGS_like"/>
    <property type="match status" value="1"/>
</dbReference>
<dbReference type="PIRSF" id="PIRSF001434">
    <property type="entry name" value="CGS"/>
    <property type="match status" value="1"/>
</dbReference>
<evidence type="ECO:0000256" key="4">
    <source>
        <dbReference type="RuleBase" id="RU362118"/>
    </source>
</evidence>
<proteinExistence type="inferred from homology"/>
<dbReference type="Proteomes" id="UP000027746">
    <property type="component" value="Unassembled WGS sequence"/>
</dbReference>
<comment type="cofactor">
    <cofactor evidence="1 4">
        <name>pyridoxal 5'-phosphate</name>
        <dbReference type="ChEBI" id="CHEBI:597326"/>
    </cofactor>
</comment>
<dbReference type="GO" id="GO:0016846">
    <property type="term" value="F:carbon-sulfur lyase activity"/>
    <property type="evidence" value="ECO:0007669"/>
    <property type="project" value="TreeGrafter"/>
</dbReference>
<dbReference type="InterPro" id="IPR015421">
    <property type="entry name" value="PyrdxlP-dep_Trfase_major"/>
</dbReference>
<accession>A0A073IXZ4</accession>
<keyword evidence="2 3" id="KW-0663">Pyridoxal phosphate</keyword>
<evidence type="ECO:0000256" key="1">
    <source>
        <dbReference type="ARBA" id="ARBA00001933"/>
    </source>
</evidence>
<gene>
    <name evidence="5" type="ORF">SUH3_22220</name>
</gene>
<dbReference type="GO" id="GO:0005737">
    <property type="term" value="C:cytoplasm"/>
    <property type="evidence" value="ECO:0007669"/>
    <property type="project" value="TreeGrafter"/>
</dbReference>
<feature type="modified residue" description="N6-(pyridoxal phosphate)lysine" evidence="3">
    <location>
        <position position="204"/>
    </location>
</feature>
<evidence type="ECO:0000256" key="2">
    <source>
        <dbReference type="ARBA" id="ARBA00022898"/>
    </source>
</evidence>
<dbReference type="Gene3D" id="3.90.1150.10">
    <property type="entry name" value="Aspartate Aminotransferase, domain 1"/>
    <property type="match status" value="1"/>
</dbReference>
<dbReference type="GeneID" id="68872660"/>
<dbReference type="Pfam" id="PF01053">
    <property type="entry name" value="Cys_Met_Meta_PP"/>
    <property type="match status" value="1"/>
</dbReference>
<reference evidence="5 6" key="1">
    <citation type="submission" date="2014-01" db="EMBL/GenBank/DDBJ databases">
        <title>Sulfitobacter sp. H3 (MCCC 1A00686) Genome Sequencing.</title>
        <authorList>
            <person name="Lai Q."/>
            <person name="Hong Z."/>
        </authorList>
    </citation>
    <scope>NUCLEOTIDE SEQUENCE [LARGE SCALE GENOMIC DNA]</scope>
    <source>
        <strain evidence="5 6">H3</strain>
    </source>
</reference>
<dbReference type="SUPFAM" id="SSF53383">
    <property type="entry name" value="PLP-dependent transferases"/>
    <property type="match status" value="1"/>
</dbReference>
<name>A0A073IXZ4_9RHOB</name>
<evidence type="ECO:0000256" key="3">
    <source>
        <dbReference type="PIRSR" id="PIRSR001434-2"/>
    </source>
</evidence>
<organism evidence="5 6">
    <name type="scientific">Pseudosulfitobacter pseudonitzschiae</name>
    <dbReference type="NCBI Taxonomy" id="1402135"/>
    <lineage>
        <taxon>Bacteria</taxon>
        <taxon>Pseudomonadati</taxon>
        <taxon>Pseudomonadota</taxon>
        <taxon>Alphaproteobacteria</taxon>
        <taxon>Rhodobacterales</taxon>
        <taxon>Roseobacteraceae</taxon>
        <taxon>Pseudosulfitobacter</taxon>
    </lineage>
</organism>
<comment type="caution">
    <text evidence="5">The sequence shown here is derived from an EMBL/GenBank/DDBJ whole genome shotgun (WGS) entry which is preliminary data.</text>
</comment>
<dbReference type="PANTHER" id="PTHR11808">
    <property type="entry name" value="TRANS-SULFURATION ENZYME FAMILY MEMBER"/>
    <property type="match status" value="1"/>
</dbReference>
<dbReference type="Gene3D" id="3.40.640.10">
    <property type="entry name" value="Type I PLP-dependent aspartate aminotransferase-like (Major domain)"/>
    <property type="match status" value="1"/>
</dbReference>
<dbReference type="GO" id="GO:0030170">
    <property type="term" value="F:pyridoxal phosphate binding"/>
    <property type="evidence" value="ECO:0007669"/>
    <property type="project" value="InterPro"/>
</dbReference>
<dbReference type="RefSeq" id="WP_037927324.1">
    <property type="nucleotide sequence ID" value="NZ_CP054606.1"/>
</dbReference>
<evidence type="ECO:0000313" key="6">
    <source>
        <dbReference type="Proteomes" id="UP000027746"/>
    </source>
</evidence>
<dbReference type="PANTHER" id="PTHR11808:SF80">
    <property type="entry name" value="CYSTATHIONINE GAMMA-LYASE"/>
    <property type="match status" value="1"/>
</dbReference>
<evidence type="ECO:0008006" key="7">
    <source>
        <dbReference type="Google" id="ProtNLM"/>
    </source>
</evidence>
<keyword evidence="6" id="KW-1185">Reference proteome</keyword>
<dbReference type="InterPro" id="IPR015422">
    <property type="entry name" value="PyrdxlP-dep_Trfase_small"/>
</dbReference>
<dbReference type="InterPro" id="IPR000277">
    <property type="entry name" value="Cys/Met-Metab_PyrdxlP-dep_enz"/>
</dbReference>
<dbReference type="EMBL" id="JAMD01000007">
    <property type="protein sequence ID" value="KEJ95243.1"/>
    <property type="molecule type" value="Genomic_DNA"/>
</dbReference>
<sequence length="388" mass="41544">MTRTPPTPDLISPSRPVPHDASATPIFQSSSFLFDSYAQIEDVFAGRSDRFIYSRGDNPTVCELEDLIARLEGGEAARGFSSGMAAICGAVLPFVQAGDRIVAVEHLYSDAFRLFETVLARFGVETVYIDGTDTQAMVDALAGARLVYLESPTSWTFRLQDLRAIATEARRLGVVSVIDNSWATPLYQRPHDLGVDLVVHAASKYLSGHSDTLGGLVTGSREMIQAIDHEATHLFGGRMSPMDAFLVLRGMRTLDMRMARHMQTGLELARGLADHPQVTAVHHPGLLATRPEGLSGFGGLFAFDLAAGLDVARFCDALRTIRIGVSWGGPESLIVPGQAACGLAGAANVFQRFGVSPRTIRLAAGLEPAALLMDDLRTALHAAAEAAA</sequence>
<dbReference type="GO" id="GO:0019346">
    <property type="term" value="P:transsulfuration"/>
    <property type="evidence" value="ECO:0007669"/>
    <property type="project" value="InterPro"/>
</dbReference>
<evidence type="ECO:0000313" key="5">
    <source>
        <dbReference type="EMBL" id="KEJ95243.1"/>
    </source>
</evidence>
<protein>
    <recommendedName>
        <fullName evidence="7">Methionine gamma-lyase</fullName>
    </recommendedName>
</protein>
<dbReference type="AlphaFoldDB" id="A0A073IXZ4"/>
<dbReference type="NCBIfam" id="NF004627">
    <property type="entry name" value="PRK05968.1"/>
    <property type="match status" value="1"/>
</dbReference>
<dbReference type="FunFam" id="3.40.640.10:FF:000046">
    <property type="entry name" value="Cystathionine gamma-lyase"/>
    <property type="match status" value="1"/>
</dbReference>
<dbReference type="InterPro" id="IPR015424">
    <property type="entry name" value="PyrdxlP-dep_Trfase"/>
</dbReference>